<name>F2UK83_SALR5</name>
<dbReference type="InterPro" id="IPR052618">
    <property type="entry name" value="ComplexI_NDUFA12"/>
</dbReference>
<dbReference type="GeneID" id="16070976"/>
<evidence type="ECO:0000313" key="3">
    <source>
        <dbReference type="EMBL" id="EGD77532.1"/>
    </source>
</evidence>
<dbReference type="InParanoid" id="F2UK83"/>
<dbReference type="OrthoDB" id="10255576at2759"/>
<accession>F2UK83</accession>
<feature type="compositionally biased region" description="Basic and acidic residues" evidence="2">
    <location>
        <begin position="112"/>
        <end position="140"/>
    </location>
</feature>
<keyword evidence="4" id="KW-1185">Reference proteome</keyword>
<dbReference type="PANTHER" id="PTHR32470:SF2">
    <property type="entry name" value="NADH DEHYDROGENASE [UBIQUINONE] 1 ALPHA SUBCOMPLEX ASSEMBLY FACTOR 2"/>
    <property type="match status" value="1"/>
</dbReference>
<dbReference type="GO" id="GO:0045271">
    <property type="term" value="C:respiratory chain complex I"/>
    <property type="evidence" value="ECO:0007669"/>
    <property type="project" value="InterPro"/>
</dbReference>
<dbReference type="Proteomes" id="UP000007799">
    <property type="component" value="Unassembled WGS sequence"/>
</dbReference>
<dbReference type="GO" id="GO:0032981">
    <property type="term" value="P:mitochondrial respiratory chain complex I assembly"/>
    <property type="evidence" value="ECO:0007669"/>
    <property type="project" value="TreeGrafter"/>
</dbReference>
<evidence type="ECO:0000256" key="1">
    <source>
        <dbReference type="ARBA" id="ARBA00007355"/>
    </source>
</evidence>
<feature type="compositionally biased region" description="Polar residues" evidence="2">
    <location>
        <begin position="153"/>
        <end position="162"/>
    </location>
</feature>
<organism evidence="4">
    <name type="scientific">Salpingoeca rosetta (strain ATCC 50818 / BSB-021)</name>
    <dbReference type="NCBI Taxonomy" id="946362"/>
    <lineage>
        <taxon>Eukaryota</taxon>
        <taxon>Choanoflagellata</taxon>
        <taxon>Craspedida</taxon>
        <taxon>Salpingoecidae</taxon>
        <taxon>Salpingoeca</taxon>
    </lineage>
</organism>
<dbReference type="EMBL" id="GL832978">
    <property type="protein sequence ID" value="EGD77532.1"/>
    <property type="molecule type" value="Genomic_DNA"/>
</dbReference>
<feature type="region of interest" description="Disordered" evidence="2">
    <location>
        <begin position="108"/>
        <end position="174"/>
    </location>
</feature>
<gene>
    <name evidence="3" type="ORF">PTSG_08629</name>
</gene>
<comment type="similarity">
    <text evidence="1">Belongs to the complex I NDUFA12 subunit family.</text>
</comment>
<dbReference type="STRING" id="946362.F2UK83"/>
<dbReference type="AlphaFoldDB" id="F2UK83"/>
<proteinExistence type="inferred from homology"/>
<evidence type="ECO:0000313" key="4">
    <source>
        <dbReference type="Proteomes" id="UP000007799"/>
    </source>
</evidence>
<evidence type="ECO:0000256" key="2">
    <source>
        <dbReference type="SAM" id="MobiDB-lite"/>
    </source>
</evidence>
<reference evidence="3" key="1">
    <citation type="submission" date="2009-08" db="EMBL/GenBank/DDBJ databases">
        <title>Annotation of Salpingoeca rosetta.</title>
        <authorList>
            <consortium name="The Broad Institute Genome Sequencing Platform"/>
            <person name="Russ C."/>
            <person name="Cuomo C."/>
            <person name="Burger G."/>
            <person name="Gray M.W."/>
            <person name="Holland P.W.H."/>
            <person name="King N."/>
            <person name="Lang F.B.F."/>
            <person name="Roger A.J."/>
            <person name="Ruiz-Trillo I."/>
            <person name="Young S.K."/>
            <person name="Zeng Q."/>
            <person name="Gargeya S."/>
            <person name="Alvarado L."/>
            <person name="Berlin A."/>
            <person name="Chapman S.B."/>
            <person name="Chen Z."/>
            <person name="Freedman E."/>
            <person name="Gellesch M."/>
            <person name="Goldberg J."/>
            <person name="Griggs A."/>
            <person name="Gujja S."/>
            <person name="Heilman E."/>
            <person name="Heiman D."/>
            <person name="Howarth C."/>
            <person name="Mehta T."/>
            <person name="Neiman D."/>
            <person name="Pearson M."/>
            <person name="Roberts A."/>
            <person name="Saif S."/>
            <person name="Shea T."/>
            <person name="Shenoy N."/>
            <person name="Sisk P."/>
            <person name="Stolte C."/>
            <person name="Sykes S."/>
            <person name="White J."/>
            <person name="Yandava C."/>
            <person name="Haas B."/>
            <person name="Nusbaum C."/>
            <person name="Birren B."/>
        </authorList>
    </citation>
    <scope>NUCLEOTIDE SEQUENCE [LARGE SCALE GENOMIC DNA]</scope>
    <source>
        <strain evidence="3">ATCC 50818</strain>
    </source>
</reference>
<dbReference type="FunCoup" id="F2UK83">
    <property type="interactions" value="554"/>
</dbReference>
<dbReference type="GO" id="GO:0005739">
    <property type="term" value="C:mitochondrion"/>
    <property type="evidence" value="ECO:0007669"/>
    <property type="project" value="TreeGrafter"/>
</dbReference>
<dbReference type="KEGG" id="sre:PTSG_08629"/>
<evidence type="ECO:0008006" key="5">
    <source>
        <dbReference type="Google" id="ProtNLM"/>
    </source>
</evidence>
<sequence length="174" mass="19524">MSRLVSALRRVLPWAGGQSGLGRVKIGQHGPCTFYVEQGHTEHTTAAIQSGHGRRGSEVRSMKMDVPPDEYDPNSVAPEWAAWLNYQREEPPTEDEIQRNRLQLQQTLENAARLEAEEEQKRLEAGEDEDTLHTHVEGHAARSSKNARRRSQPSETATSTDGEFQPASWMPGQQ</sequence>
<protein>
    <recommendedName>
        <fullName evidence="5">NADH dehydrogenase [ubiquinone] 1 alpha subcomplex subunit 12</fullName>
    </recommendedName>
</protein>
<dbReference type="InterPro" id="IPR007763">
    <property type="entry name" value="NDUFA12"/>
</dbReference>
<dbReference type="RefSeq" id="XP_004990420.1">
    <property type="nucleotide sequence ID" value="XM_004990363.1"/>
</dbReference>
<dbReference type="PANTHER" id="PTHR32470">
    <property type="entry name" value="ADH DEHYDROGENASE [UBIQUINONE] 1 ALPHA SUBCOMPLEX ASSEMBLY FACTOR 2"/>
    <property type="match status" value="1"/>
</dbReference>
<dbReference type="Pfam" id="PF05071">
    <property type="entry name" value="NDUFA12"/>
    <property type="match status" value="1"/>
</dbReference>